<feature type="compositionally biased region" description="Polar residues" evidence="7">
    <location>
        <begin position="1"/>
        <end position="11"/>
    </location>
</feature>
<dbReference type="Gene3D" id="4.10.240.10">
    <property type="entry name" value="Zn(2)-C6 fungal-type DNA-binding domain"/>
    <property type="match status" value="1"/>
</dbReference>
<dbReference type="GO" id="GO:0003677">
    <property type="term" value="F:DNA binding"/>
    <property type="evidence" value="ECO:0007669"/>
    <property type="project" value="UniProtKB-KW"/>
</dbReference>
<keyword evidence="4" id="KW-0238">DNA-binding</keyword>
<dbReference type="InterPro" id="IPR052360">
    <property type="entry name" value="Transcr_Regulatory_Proteins"/>
</dbReference>
<protein>
    <recommendedName>
        <fullName evidence="8">Zn(2)-C6 fungal-type domain-containing protein</fullName>
    </recommendedName>
</protein>
<evidence type="ECO:0000256" key="6">
    <source>
        <dbReference type="ARBA" id="ARBA00023242"/>
    </source>
</evidence>
<evidence type="ECO:0000259" key="8">
    <source>
        <dbReference type="PROSITE" id="PS50048"/>
    </source>
</evidence>
<proteinExistence type="predicted"/>
<dbReference type="Proteomes" id="UP000756346">
    <property type="component" value="Unassembled WGS sequence"/>
</dbReference>
<comment type="caution">
    <text evidence="9">The sequence shown here is derived from an EMBL/GenBank/DDBJ whole genome shotgun (WGS) entry which is preliminary data.</text>
</comment>
<evidence type="ECO:0000313" key="9">
    <source>
        <dbReference type="EMBL" id="KAH7021225.1"/>
    </source>
</evidence>
<dbReference type="GeneID" id="70181587"/>
<dbReference type="SMART" id="SM00066">
    <property type="entry name" value="GAL4"/>
    <property type="match status" value="1"/>
</dbReference>
<keyword evidence="6" id="KW-0539">Nucleus</keyword>
<keyword evidence="3" id="KW-0805">Transcription regulation</keyword>
<dbReference type="AlphaFoldDB" id="A0A9P8XY90"/>
<reference evidence="9" key="1">
    <citation type="journal article" date="2021" name="Nat. Commun.">
        <title>Genetic determinants of endophytism in the Arabidopsis root mycobiome.</title>
        <authorList>
            <person name="Mesny F."/>
            <person name="Miyauchi S."/>
            <person name="Thiergart T."/>
            <person name="Pickel B."/>
            <person name="Atanasova L."/>
            <person name="Karlsson M."/>
            <person name="Huettel B."/>
            <person name="Barry K.W."/>
            <person name="Haridas S."/>
            <person name="Chen C."/>
            <person name="Bauer D."/>
            <person name="Andreopoulos W."/>
            <person name="Pangilinan J."/>
            <person name="LaButti K."/>
            <person name="Riley R."/>
            <person name="Lipzen A."/>
            <person name="Clum A."/>
            <person name="Drula E."/>
            <person name="Henrissat B."/>
            <person name="Kohler A."/>
            <person name="Grigoriev I.V."/>
            <person name="Martin F.M."/>
            <person name="Hacquard S."/>
        </authorList>
    </citation>
    <scope>NUCLEOTIDE SEQUENCE</scope>
    <source>
        <strain evidence="9">MPI-CAGE-CH-0230</strain>
    </source>
</reference>
<keyword evidence="1" id="KW-0479">Metal-binding</keyword>
<dbReference type="InterPro" id="IPR036864">
    <property type="entry name" value="Zn2-C6_fun-type_DNA-bd_sf"/>
</dbReference>
<dbReference type="RefSeq" id="XP_046007426.1">
    <property type="nucleotide sequence ID" value="XM_046152041.1"/>
</dbReference>
<feature type="domain" description="Zn(2)-C6 fungal-type" evidence="8">
    <location>
        <begin position="24"/>
        <end position="54"/>
    </location>
</feature>
<evidence type="ECO:0000256" key="2">
    <source>
        <dbReference type="ARBA" id="ARBA00022833"/>
    </source>
</evidence>
<keyword evidence="5" id="KW-0804">Transcription</keyword>
<evidence type="ECO:0000256" key="1">
    <source>
        <dbReference type="ARBA" id="ARBA00022723"/>
    </source>
</evidence>
<dbReference type="EMBL" id="JAGTJQ010000010">
    <property type="protein sequence ID" value="KAH7021225.1"/>
    <property type="molecule type" value="Genomic_DNA"/>
</dbReference>
<evidence type="ECO:0000256" key="4">
    <source>
        <dbReference type="ARBA" id="ARBA00023125"/>
    </source>
</evidence>
<evidence type="ECO:0000256" key="7">
    <source>
        <dbReference type="SAM" id="MobiDB-lite"/>
    </source>
</evidence>
<evidence type="ECO:0000313" key="10">
    <source>
        <dbReference type="Proteomes" id="UP000756346"/>
    </source>
</evidence>
<dbReference type="GO" id="GO:0008270">
    <property type="term" value="F:zinc ion binding"/>
    <property type="evidence" value="ECO:0007669"/>
    <property type="project" value="InterPro"/>
</dbReference>
<accession>A0A9P8XY90</accession>
<feature type="region of interest" description="Disordered" evidence="7">
    <location>
        <begin position="1"/>
        <end position="21"/>
    </location>
</feature>
<dbReference type="PROSITE" id="PS50048">
    <property type="entry name" value="ZN2_CY6_FUNGAL_2"/>
    <property type="match status" value="1"/>
</dbReference>
<gene>
    <name evidence="9" type="ORF">B0I36DRAFT_30276</name>
</gene>
<evidence type="ECO:0000256" key="5">
    <source>
        <dbReference type="ARBA" id="ARBA00023163"/>
    </source>
</evidence>
<dbReference type="PROSITE" id="PS00463">
    <property type="entry name" value="ZN2_CY6_FUNGAL_1"/>
    <property type="match status" value="1"/>
</dbReference>
<keyword evidence="10" id="KW-1185">Reference proteome</keyword>
<dbReference type="SUPFAM" id="SSF57701">
    <property type="entry name" value="Zn2/Cys6 DNA-binding domain"/>
    <property type="match status" value="1"/>
</dbReference>
<dbReference type="PANTHER" id="PTHR36206:SF4">
    <property type="entry name" value="HYPOTHETICAL CONSERVED PROTEIN (EUROFUNG)-RELATED"/>
    <property type="match status" value="1"/>
</dbReference>
<evidence type="ECO:0000256" key="3">
    <source>
        <dbReference type="ARBA" id="ARBA00023015"/>
    </source>
</evidence>
<organism evidence="9 10">
    <name type="scientific">Microdochium trichocladiopsis</name>
    <dbReference type="NCBI Taxonomy" id="1682393"/>
    <lineage>
        <taxon>Eukaryota</taxon>
        <taxon>Fungi</taxon>
        <taxon>Dikarya</taxon>
        <taxon>Ascomycota</taxon>
        <taxon>Pezizomycotina</taxon>
        <taxon>Sordariomycetes</taxon>
        <taxon>Xylariomycetidae</taxon>
        <taxon>Xylariales</taxon>
        <taxon>Microdochiaceae</taxon>
        <taxon>Microdochium</taxon>
    </lineage>
</organism>
<dbReference type="CDD" id="cd00067">
    <property type="entry name" value="GAL4"/>
    <property type="match status" value="1"/>
</dbReference>
<sequence length="583" mass="65068">MDFFRASTSPAPQKRASKPKVRTGCARCKQRHIKCDEARPACSTCSKSSADCQYIILERKKQVRRSKPRASEQSRPLATIQPVQRNHVELVGVPRGVGFGPRTTAIEAAYFDQFRLIANVELAHPDLWGRAMLRESMRDDGVRHGLMALGALSKALHGNPDPSVRRLNLTAPGFLANTHYQAAVLHYTTSLRLLRKSLAQDGVTRNPRGVLLTTFIFINFESMLDNASAVDILLANAVHVLSSHLVCFNRKGNRIAANVDDEGIAIAEYLLPRRASMSALSIPLYPTMKRVPFPVYSTPPTMDIPQTSQSMRALRLVWDKASTYYALWMLRCTQAEEEGIPIDPKRFAWQQSVIITNLNYWEGTMKKILAAETDPAKRRSLMLSLVAIQTLLGMVLCFADPTMMAWDAHTPLFSEALDFVESAMAIPRSQSGKNDEHIFDDSIVPAVEYLSQKCREKGLRRRCQDLREMLGRAAHKCGSTSKEKTVRLSIGILVAVEEAGRDGNGFLPMESRYSWTGATWNNDRTELTVKLTGTTYNLDGTKAQKSVVYHPPLDTAAAPVGSRRLEARPREITLVDSRNSSWP</sequence>
<dbReference type="InterPro" id="IPR001138">
    <property type="entry name" value="Zn2Cys6_DnaBD"/>
</dbReference>
<keyword evidence="2" id="KW-0862">Zinc</keyword>
<dbReference type="OrthoDB" id="1919336at2759"/>
<dbReference type="GO" id="GO:0000981">
    <property type="term" value="F:DNA-binding transcription factor activity, RNA polymerase II-specific"/>
    <property type="evidence" value="ECO:0007669"/>
    <property type="project" value="InterPro"/>
</dbReference>
<dbReference type="PANTHER" id="PTHR36206">
    <property type="entry name" value="ASPERCRYPTIN BIOSYNTHESIS CLUSTER-SPECIFIC TRANSCRIPTION REGULATOR ATNN-RELATED"/>
    <property type="match status" value="1"/>
</dbReference>
<dbReference type="Pfam" id="PF00172">
    <property type="entry name" value="Zn_clus"/>
    <property type="match status" value="1"/>
</dbReference>
<name>A0A9P8XY90_9PEZI</name>